<dbReference type="Pfam" id="PF00001">
    <property type="entry name" value="7tm_1"/>
    <property type="match status" value="1"/>
</dbReference>
<proteinExistence type="predicted"/>
<protein>
    <submittedName>
        <fullName evidence="7">7 transmembrane receptor (Rhodopsin family) protein</fullName>
    </submittedName>
</protein>
<dbReference type="Proteomes" id="UP000009168">
    <property type="component" value="Unassembled WGS sequence"/>
</dbReference>
<dbReference type="GO" id="GO:0004930">
    <property type="term" value="F:G protein-coupled receptor activity"/>
    <property type="evidence" value="ECO:0007669"/>
    <property type="project" value="InterPro"/>
</dbReference>
<evidence type="ECO:0000313" key="7">
    <source>
        <dbReference type="EMBL" id="EAS02766.2"/>
    </source>
</evidence>
<feature type="domain" description="G-protein coupled receptors family 1 profile" evidence="6">
    <location>
        <begin position="17"/>
        <end position="263"/>
    </location>
</feature>
<dbReference type="KEGG" id="tet:TTHERM_00348560"/>
<dbReference type="EMBL" id="GG662523">
    <property type="protein sequence ID" value="EAS02766.2"/>
    <property type="molecule type" value="Genomic_DNA"/>
</dbReference>
<dbReference type="SUPFAM" id="SSF81321">
    <property type="entry name" value="Family A G protein-coupled receptor-like"/>
    <property type="match status" value="1"/>
</dbReference>
<name>X1W3V0_TETTS</name>
<feature type="transmembrane region" description="Helical" evidence="5">
    <location>
        <begin position="6"/>
        <end position="27"/>
    </location>
</feature>
<dbReference type="OrthoDB" id="305052at2759"/>
<dbReference type="PANTHER" id="PTHR23112">
    <property type="entry name" value="G PROTEIN-COUPLED RECEPTOR 157-RELATED"/>
    <property type="match status" value="1"/>
</dbReference>
<keyword evidence="4 5" id="KW-0472">Membrane</keyword>
<dbReference type="GO" id="GO:0007189">
    <property type="term" value="P:adenylate cyclase-activating G protein-coupled receptor signaling pathway"/>
    <property type="evidence" value="ECO:0007669"/>
    <property type="project" value="TreeGrafter"/>
</dbReference>
<sequence>MIQEIILFVCLLLTLISTGMLIAYFIFKEESRTYSFKLVLPIFLFDFIWALNAAIPMIYYFASPDSAISDFACKFQGIVKLFTTNGSFFSALAISWTLYTFLIRKIPIQTKNPIIYFSGYTIVLPFIISFIPLFFNRYGYIPPIEQVMCFLVLDESNGQTDYLGIIFRTSFYYMTFIIVLCLDVYYVGKICYRYYQNRNNEQEQFPKEVRNLALYPSILLLSWIWLIAERVIESLNGGEEITWLNKFDLNFVALNGFLNSIVYGYLSINPFSICYKNTESQVLASKDSLINLNSMQKSINKIQENNSDISNSIHIKLNEDYDDNQGDNDISNIENVYDNSEINRNQALRQKYLYKDSDSILKENNNLVID</sequence>
<gene>
    <name evidence="7" type="ORF">TTHERM_00348560</name>
</gene>
<evidence type="ECO:0000256" key="1">
    <source>
        <dbReference type="ARBA" id="ARBA00004141"/>
    </source>
</evidence>
<dbReference type="InterPro" id="IPR017452">
    <property type="entry name" value="GPCR_Rhodpsn_7TM"/>
</dbReference>
<comment type="subcellular location">
    <subcellularLocation>
        <location evidence="1">Membrane</location>
        <topology evidence="1">Multi-pass membrane protein</topology>
    </subcellularLocation>
</comment>
<dbReference type="InterPro" id="IPR000276">
    <property type="entry name" value="GPCR_Rhodpsn"/>
</dbReference>
<keyword evidence="8" id="KW-1185">Reference proteome</keyword>
<reference evidence="8" key="1">
    <citation type="journal article" date="2006" name="PLoS Biol.">
        <title>Macronuclear genome sequence of the ciliate Tetrahymena thermophila, a model eukaryote.</title>
        <authorList>
            <person name="Eisen J.A."/>
            <person name="Coyne R.S."/>
            <person name="Wu M."/>
            <person name="Wu D."/>
            <person name="Thiagarajan M."/>
            <person name="Wortman J.R."/>
            <person name="Badger J.H."/>
            <person name="Ren Q."/>
            <person name="Amedeo P."/>
            <person name="Jones K.M."/>
            <person name="Tallon L.J."/>
            <person name="Delcher A.L."/>
            <person name="Salzberg S.L."/>
            <person name="Silva J.C."/>
            <person name="Haas B.J."/>
            <person name="Majoros W.H."/>
            <person name="Farzad M."/>
            <person name="Carlton J.M."/>
            <person name="Smith R.K. Jr."/>
            <person name="Garg J."/>
            <person name="Pearlman R.E."/>
            <person name="Karrer K.M."/>
            <person name="Sun L."/>
            <person name="Manning G."/>
            <person name="Elde N.C."/>
            <person name="Turkewitz A.P."/>
            <person name="Asai D.J."/>
            <person name="Wilkes D.E."/>
            <person name="Wang Y."/>
            <person name="Cai H."/>
            <person name="Collins K."/>
            <person name="Stewart B.A."/>
            <person name="Lee S.R."/>
            <person name="Wilamowska K."/>
            <person name="Weinberg Z."/>
            <person name="Ruzzo W.L."/>
            <person name="Wloga D."/>
            <person name="Gaertig J."/>
            <person name="Frankel J."/>
            <person name="Tsao C.-C."/>
            <person name="Gorovsky M.A."/>
            <person name="Keeling P.J."/>
            <person name="Waller R.F."/>
            <person name="Patron N.J."/>
            <person name="Cherry J.M."/>
            <person name="Stover N.A."/>
            <person name="Krieger C.J."/>
            <person name="del Toro C."/>
            <person name="Ryder H.F."/>
            <person name="Williamson S.C."/>
            <person name="Barbeau R.A."/>
            <person name="Hamilton E.P."/>
            <person name="Orias E."/>
        </authorList>
    </citation>
    <scope>NUCLEOTIDE SEQUENCE [LARGE SCALE GENOMIC DNA]</scope>
    <source>
        <strain evidence="8">SB210</strain>
    </source>
</reference>
<feature type="transmembrane region" description="Helical" evidence="5">
    <location>
        <begin position="171"/>
        <end position="188"/>
    </location>
</feature>
<evidence type="ECO:0000313" key="8">
    <source>
        <dbReference type="Proteomes" id="UP000009168"/>
    </source>
</evidence>
<dbReference type="PRINTS" id="PR02001">
    <property type="entry name" value="GCR1CAMPR"/>
</dbReference>
<keyword evidence="3 5" id="KW-1133">Transmembrane helix</keyword>
<accession>X1W3V0</accession>
<evidence type="ECO:0000259" key="6">
    <source>
        <dbReference type="PROSITE" id="PS50262"/>
    </source>
</evidence>
<evidence type="ECO:0000256" key="3">
    <source>
        <dbReference type="ARBA" id="ARBA00022989"/>
    </source>
</evidence>
<dbReference type="InterPro" id="IPR022343">
    <property type="entry name" value="GCR1-cAMP_receptor"/>
</dbReference>
<dbReference type="InParanoid" id="X1W3V0"/>
<dbReference type="GeneID" id="24442756"/>
<dbReference type="PROSITE" id="PS50262">
    <property type="entry name" value="G_PROTEIN_RECEP_F1_2"/>
    <property type="match status" value="1"/>
</dbReference>
<dbReference type="Gene3D" id="1.20.1070.10">
    <property type="entry name" value="Rhodopsin 7-helix transmembrane proteins"/>
    <property type="match status" value="1"/>
</dbReference>
<feature type="transmembrane region" description="Helical" evidence="5">
    <location>
        <begin position="209"/>
        <end position="227"/>
    </location>
</feature>
<organism evidence="7 8">
    <name type="scientific">Tetrahymena thermophila (strain SB210)</name>
    <dbReference type="NCBI Taxonomy" id="312017"/>
    <lineage>
        <taxon>Eukaryota</taxon>
        <taxon>Sar</taxon>
        <taxon>Alveolata</taxon>
        <taxon>Ciliophora</taxon>
        <taxon>Intramacronucleata</taxon>
        <taxon>Oligohymenophorea</taxon>
        <taxon>Hymenostomatida</taxon>
        <taxon>Tetrahymenina</taxon>
        <taxon>Tetrahymenidae</taxon>
        <taxon>Tetrahymena</taxon>
    </lineage>
</organism>
<evidence type="ECO:0000256" key="5">
    <source>
        <dbReference type="SAM" id="Phobius"/>
    </source>
</evidence>
<feature type="transmembrane region" description="Helical" evidence="5">
    <location>
        <begin position="82"/>
        <end position="102"/>
    </location>
</feature>
<dbReference type="GO" id="GO:0005886">
    <property type="term" value="C:plasma membrane"/>
    <property type="evidence" value="ECO:0007669"/>
    <property type="project" value="TreeGrafter"/>
</dbReference>
<dbReference type="SMR" id="X1W3V0"/>
<keyword evidence="7" id="KW-0675">Receptor</keyword>
<evidence type="ECO:0000256" key="2">
    <source>
        <dbReference type="ARBA" id="ARBA00022692"/>
    </source>
</evidence>
<dbReference type="AlphaFoldDB" id="X1W3V0"/>
<evidence type="ECO:0000256" key="4">
    <source>
        <dbReference type="ARBA" id="ARBA00023136"/>
    </source>
</evidence>
<dbReference type="PANTHER" id="PTHR23112:SF0">
    <property type="entry name" value="TRANSMEMBRANE PROTEIN 116"/>
    <property type="match status" value="1"/>
</dbReference>
<dbReference type="RefSeq" id="XP_001023011.2">
    <property type="nucleotide sequence ID" value="XM_001023011.2"/>
</dbReference>
<feature type="transmembrane region" description="Helical" evidence="5">
    <location>
        <begin position="247"/>
        <end position="266"/>
    </location>
</feature>
<feature type="transmembrane region" description="Helical" evidence="5">
    <location>
        <begin position="114"/>
        <end position="135"/>
    </location>
</feature>
<feature type="transmembrane region" description="Helical" evidence="5">
    <location>
        <begin position="39"/>
        <end position="62"/>
    </location>
</feature>
<keyword evidence="2 5" id="KW-0812">Transmembrane</keyword>